<gene>
    <name evidence="1" type="ORF">HanXRQr2_Chr04g0177211</name>
</gene>
<dbReference type="AlphaFoldDB" id="A0A9K3NS40"/>
<organism evidence="1 2">
    <name type="scientific">Helianthus annuus</name>
    <name type="common">Common sunflower</name>
    <dbReference type="NCBI Taxonomy" id="4232"/>
    <lineage>
        <taxon>Eukaryota</taxon>
        <taxon>Viridiplantae</taxon>
        <taxon>Streptophyta</taxon>
        <taxon>Embryophyta</taxon>
        <taxon>Tracheophyta</taxon>
        <taxon>Spermatophyta</taxon>
        <taxon>Magnoliopsida</taxon>
        <taxon>eudicotyledons</taxon>
        <taxon>Gunneridae</taxon>
        <taxon>Pentapetalae</taxon>
        <taxon>asterids</taxon>
        <taxon>campanulids</taxon>
        <taxon>Asterales</taxon>
        <taxon>Asteraceae</taxon>
        <taxon>Asteroideae</taxon>
        <taxon>Heliantheae alliance</taxon>
        <taxon>Heliantheae</taxon>
        <taxon>Helianthus</taxon>
    </lineage>
</organism>
<evidence type="ECO:0000313" key="2">
    <source>
        <dbReference type="Proteomes" id="UP000215914"/>
    </source>
</evidence>
<evidence type="ECO:0000313" key="1">
    <source>
        <dbReference type="EMBL" id="KAF5811072.1"/>
    </source>
</evidence>
<dbReference type="Proteomes" id="UP000215914">
    <property type="component" value="Unassembled WGS sequence"/>
</dbReference>
<accession>A0A9K3NS40</accession>
<sequence length="73" mass="8684">MQQCFFYFEKDKFARFLVPIVVPLSTKHILRVLKNGPKLKYREKGRRLVGYGRFHLLCSRIFILPKRRGTQGS</sequence>
<reference evidence="1" key="1">
    <citation type="journal article" date="2017" name="Nature">
        <title>The sunflower genome provides insights into oil metabolism, flowering and Asterid evolution.</title>
        <authorList>
            <person name="Badouin H."/>
            <person name="Gouzy J."/>
            <person name="Grassa C.J."/>
            <person name="Murat F."/>
            <person name="Staton S.E."/>
            <person name="Cottret L."/>
            <person name="Lelandais-Briere C."/>
            <person name="Owens G.L."/>
            <person name="Carrere S."/>
            <person name="Mayjonade B."/>
            <person name="Legrand L."/>
            <person name="Gill N."/>
            <person name="Kane N.C."/>
            <person name="Bowers J.E."/>
            <person name="Hubner S."/>
            <person name="Bellec A."/>
            <person name="Berard A."/>
            <person name="Berges H."/>
            <person name="Blanchet N."/>
            <person name="Boniface M.C."/>
            <person name="Brunel D."/>
            <person name="Catrice O."/>
            <person name="Chaidir N."/>
            <person name="Claudel C."/>
            <person name="Donnadieu C."/>
            <person name="Faraut T."/>
            <person name="Fievet G."/>
            <person name="Helmstetter N."/>
            <person name="King M."/>
            <person name="Knapp S.J."/>
            <person name="Lai Z."/>
            <person name="Le Paslier M.C."/>
            <person name="Lippi Y."/>
            <person name="Lorenzon L."/>
            <person name="Mandel J.R."/>
            <person name="Marage G."/>
            <person name="Marchand G."/>
            <person name="Marquand E."/>
            <person name="Bret-Mestries E."/>
            <person name="Morien E."/>
            <person name="Nambeesan S."/>
            <person name="Nguyen T."/>
            <person name="Pegot-Espagnet P."/>
            <person name="Pouilly N."/>
            <person name="Raftis F."/>
            <person name="Sallet E."/>
            <person name="Schiex T."/>
            <person name="Thomas J."/>
            <person name="Vandecasteele C."/>
            <person name="Vares D."/>
            <person name="Vear F."/>
            <person name="Vautrin S."/>
            <person name="Crespi M."/>
            <person name="Mangin B."/>
            <person name="Burke J.M."/>
            <person name="Salse J."/>
            <person name="Munos S."/>
            <person name="Vincourt P."/>
            <person name="Rieseberg L.H."/>
            <person name="Langlade N.B."/>
        </authorList>
    </citation>
    <scope>NUCLEOTIDE SEQUENCE</scope>
    <source>
        <tissue evidence="1">Leaves</tissue>
    </source>
</reference>
<comment type="caution">
    <text evidence="1">The sequence shown here is derived from an EMBL/GenBank/DDBJ whole genome shotgun (WGS) entry which is preliminary data.</text>
</comment>
<keyword evidence="2" id="KW-1185">Reference proteome</keyword>
<proteinExistence type="predicted"/>
<dbReference type="EMBL" id="MNCJ02000319">
    <property type="protein sequence ID" value="KAF5811072.1"/>
    <property type="molecule type" value="Genomic_DNA"/>
</dbReference>
<reference evidence="1" key="2">
    <citation type="submission" date="2020-06" db="EMBL/GenBank/DDBJ databases">
        <title>Helianthus annuus Genome sequencing and assembly Release 2.</title>
        <authorList>
            <person name="Gouzy J."/>
            <person name="Langlade N."/>
            <person name="Munos S."/>
        </authorList>
    </citation>
    <scope>NUCLEOTIDE SEQUENCE</scope>
    <source>
        <tissue evidence="1">Leaves</tissue>
    </source>
</reference>
<protein>
    <submittedName>
        <fullName evidence="1">Uncharacterized protein</fullName>
    </submittedName>
</protein>
<dbReference type="Gramene" id="mRNA:HanXRQr2_Chr04g0177211">
    <property type="protein sequence ID" value="CDS:HanXRQr2_Chr04g0177211.1"/>
    <property type="gene ID" value="HanXRQr2_Chr04g0177211"/>
</dbReference>
<name>A0A9K3NS40_HELAN</name>